<reference evidence="1 2" key="1">
    <citation type="submission" date="2018-07" db="EMBL/GenBank/DDBJ databases">
        <title>A high quality draft genome assembly of the barn swallow (H. rustica rustica).</title>
        <authorList>
            <person name="Formenti G."/>
            <person name="Chiara M."/>
            <person name="Poveda L."/>
            <person name="Francoijs K.-J."/>
            <person name="Bonisoli-Alquati A."/>
            <person name="Canova L."/>
            <person name="Gianfranceschi L."/>
            <person name="Horner D.S."/>
            <person name="Saino N."/>
        </authorList>
    </citation>
    <scope>NUCLEOTIDE SEQUENCE [LARGE SCALE GENOMIC DNA]</scope>
    <source>
        <strain evidence="1">Chelidonia</strain>
        <tissue evidence="1">Blood</tissue>
    </source>
</reference>
<dbReference type="Proteomes" id="UP000269221">
    <property type="component" value="Unassembled WGS sequence"/>
</dbReference>
<name>A0A3M0KVG4_HIRRU</name>
<accession>A0A3M0KVG4</accession>
<dbReference type="AlphaFoldDB" id="A0A3M0KVG4"/>
<organism evidence="1 2">
    <name type="scientific">Hirundo rustica rustica</name>
    <dbReference type="NCBI Taxonomy" id="333673"/>
    <lineage>
        <taxon>Eukaryota</taxon>
        <taxon>Metazoa</taxon>
        <taxon>Chordata</taxon>
        <taxon>Craniata</taxon>
        <taxon>Vertebrata</taxon>
        <taxon>Euteleostomi</taxon>
        <taxon>Archelosauria</taxon>
        <taxon>Archosauria</taxon>
        <taxon>Dinosauria</taxon>
        <taxon>Saurischia</taxon>
        <taxon>Theropoda</taxon>
        <taxon>Coelurosauria</taxon>
        <taxon>Aves</taxon>
        <taxon>Neognathae</taxon>
        <taxon>Neoaves</taxon>
        <taxon>Telluraves</taxon>
        <taxon>Australaves</taxon>
        <taxon>Passeriformes</taxon>
        <taxon>Sylvioidea</taxon>
        <taxon>Hirundinidae</taxon>
        <taxon>Hirundo</taxon>
    </lineage>
</organism>
<gene>
    <name evidence="1" type="ORF">DUI87_05870</name>
</gene>
<protein>
    <submittedName>
        <fullName evidence="1">Uncharacterized protein</fullName>
    </submittedName>
</protein>
<dbReference type="OrthoDB" id="1921953at2759"/>
<dbReference type="EMBL" id="QRBI01000099">
    <property type="protein sequence ID" value="RMC17289.1"/>
    <property type="molecule type" value="Genomic_DNA"/>
</dbReference>
<comment type="caution">
    <text evidence="1">The sequence shown here is derived from an EMBL/GenBank/DDBJ whole genome shotgun (WGS) entry which is preliminary data.</text>
</comment>
<evidence type="ECO:0000313" key="2">
    <source>
        <dbReference type="Proteomes" id="UP000269221"/>
    </source>
</evidence>
<sequence length="170" mass="18570">MERSPAEKDLGVLVDENLDLAKPCALAARKAECVLGCIHSSVGSRSSIESRILCTMGLFQRQKWQIYTEYLAFNVKKDKRTESQCYMLEVVARRQQPKSTTPICTGDAHIAYAIGYVKPWNMPAGFTHVFPQPGVLGQALKAGSGTVQPSNQAVVTRAVRSLTAGLSRLS</sequence>
<keyword evidence="2" id="KW-1185">Reference proteome</keyword>
<evidence type="ECO:0000313" key="1">
    <source>
        <dbReference type="EMBL" id="RMC17289.1"/>
    </source>
</evidence>
<proteinExistence type="predicted"/>